<dbReference type="Gramene" id="ORGLA01G0318800.1">
    <property type="protein sequence ID" value="ORGLA01G0318800.1"/>
    <property type="gene ID" value="ORGLA01G0318800"/>
</dbReference>
<organism evidence="1 2">
    <name type="scientific">Oryza glaberrima</name>
    <name type="common">African rice</name>
    <dbReference type="NCBI Taxonomy" id="4538"/>
    <lineage>
        <taxon>Eukaryota</taxon>
        <taxon>Viridiplantae</taxon>
        <taxon>Streptophyta</taxon>
        <taxon>Embryophyta</taxon>
        <taxon>Tracheophyta</taxon>
        <taxon>Spermatophyta</taxon>
        <taxon>Magnoliopsida</taxon>
        <taxon>Liliopsida</taxon>
        <taxon>Poales</taxon>
        <taxon>Poaceae</taxon>
        <taxon>BOP clade</taxon>
        <taxon>Oryzoideae</taxon>
        <taxon>Oryzeae</taxon>
        <taxon>Oryzinae</taxon>
        <taxon>Oryza</taxon>
    </lineage>
</organism>
<dbReference type="EnsemblPlants" id="ORGLA01G0318800.1">
    <property type="protein sequence ID" value="ORGLA01G0318800.1"/>
    <property type="gene ID" value="ORGLA01G0318800"/>
</dbReference>
<name>I1NTJ8_ORYGL</name>
<reference evidence="1" key="1">
    <citation type="submission" date="2015-06" db="UniProtKB">
        <authorList>
            <consortium name="EnsemblPlants"/>
        </authorList>
    </citation>
    <scope>IDENTIFICATION</scope>
</reference>
<keyword evidence="2" id="KW-1185">Reference proteome</keyword>
<accession>I1NTJ8</accession>
<evidence type="ECO:0000313" key="2">
    <source>
        <dbReference type="Proteomes" id="UP000007306"/>
    </source>
</evidence>
<sequence>MHVATPVPPSPPPPPGLCSTLASAPPAHARAHMVLCLLPVPLQCLPVPLLVLPSHQ</sequence>
<dbReference type="Proteomes" id="UP000007306">
    <property type="component" value="Chromosome 1"/>
</dbReference>
<protein>
    <submittedName>
        <fullName evidence="1">Uncharacterized protein</fullName>
    </submittedName>
</protein>
<reference evidence="1 2" key="2">
    <citation type="submission" date="2018-04" db="EMBL/GenBank/DDBJ databases">
        <title>OglaRS2 (Oryza glaberrima Reference Sequence Version 2).</title>
        <authorList>
            <person name="Zhang J."/>
            <person name="Kudrna D."/>
            <person name="Lee S."/>
            <person name="Talag J."/>
            <person name="Rajasekar S."/>
            <person name="Wing R.A."/>
        </authorList>
    </citation>
    <scope>NUCLEOTIDE SEQUENCE [LARGE SCALE GENOMIC DNA]</scope>
    <source>
        <strain evidence="1 2">cv. IRGC 96717</strain>
    </source>
</reference>
<dbReference type="HOGENOM" id="CLU_3017498_0_0_1"/>
<proteinExistence type="predicted"/>
<evidence type="ECO:0000313" key="1">
    <source>
        <dbReference type="EnsemblPlants" id="ORGLA01G0318800.1"/>
    </source>
</evidence>
<dbReference type="AlphaFoldDB" id="I1NTJ8"/>